<protein>
    <submittedName>
        <fullName evidence="1">Uncharacterized protein</fullName>
    </submittedName>
</protein>
<proteinExistence type="predicted"/>
<dbReference type="EMBL" id="AODQ01000002">
    <property type="protein sequence ID" value="EMR04705.1"/>
    <property type="molecule type" value="Genomic_DNA"/>
</dbReference>
<reference evidence="1 2" key="1">
    <citation type="journal article" date="2013" name="Genome Announc.">
        <title>Draft Genome Sequence of Cesiribacter andamanensis Strain AMV16T, Isolated from a Soil Sample from a Mud Volcano in the Andaman Islands, India.</title>
        <authorList>
            <person name="Shivaji S."/>
            <person name="Ara S."/>
            <person name="Begum Z."/>
            <person name="Srinivas T.N."/>
            <person name="Singh A."/>
            <person name="Kumar Pinnaka A."/>
        </authorList>
    </citation>
    <scope>NUCLEOTIDE SEQUENCE [LARGE SCALE GENOMIC DNA]</scope>
    <source>
        <strain evidence="1 2">AMV16</strain>
    </source>
</reference>
<name>M7NSN8_9BACT</name>
<comment type="caution">
    <text evidence="1">The sequence shown here is derived from an EMBL/GenBank/DDBJ whole genome shotgun (WGS) entry which is preliminary data.</text>
</comment>
<dbReference type="OrthoDB" id="794757at2"/>
<sequence>MKYLLCILALLTGTACSRAEREADPKARITEYYDVSGLLRRQMRELAKTDAQLIKDVSYIDQDERDTLHLVGPQIRQELRMFTEMDINRAVLSGRYSISTSQEGGYEVTRYQADEPEELQVNYLEVYRQGDEVRRLEALFSDRNLLYNSTRTLTMTLTEEELPLSYSIVGIQKMIFRDSVAYSIQGQFVYDK</sequence>
<dbReference type="RefSeq" id="WP_009193570.1">
    <property type="nucleotide sequence ID" value="NZ_AODQ01000002.1"/>
</dbReference>
<keyword evidence="2" id="KW-1185">Reference proteome</keyword>
<evidence type="ECO:0000313" key="2">
    <source>
        <dbReference type="Proteomes" id="UP000011910"/>
    </source>
</evidence>
<accession>M7NSN8</accession>
<evidence type="ECO:0000313" key="1">
    <source>
        <dbReference type="EMBL" id="EMR04705.1"/>
    </source>
</evidence>
<dbReference type="STRING" id="1279009.ADICEAN_00157"/>
<organism evidence="1 2">
    <name type="scientific">Cesiribacter andamanensis AMV16</name>
    <dbReference type="NCBI Taxonomy" id="1279009"/>
    <lineage>
        <taxon>Bacteria</taxon>
        <taxon>Pseudomonadati</taxon>
        <taxon>Bacteroidota</taxon>
        <taxon>Cytophagia</taxon>
        <taxon>Cytophagales</taxon>
        <taxon>Cesiribacteraceae</taxon>
        <taxon>Cesiribacter</taxon>
    </lineage>
</organism>
<dbReference type="PROSITE" id="PS51257">
    <property type="entry name" value="PROKAR_LIPOPROTEIN"/>
    <property type="match status" value="1"/>
</dbReference>
<gene>
    <name evidence="1" type="ORF">ADICEAN_00157</name>
</gene>
<dbReference type="AlphaFoldDB" id="M7NSN8"/>
<dbReference type="Proteomes" id="UP000011910">
    <property type="component" value="Unassembled WGS sequence"/>
</dbReference>